<protein>
    <submittedName>
        <fullName evidence="2">SFRICE_023152</fullName>
    </submittedName>
</protein>
<gene>
    <name evidence="2" type="ORF">SFRICE_023152</name>
</gene>
<organism evidence="2">
    <name type="scientific">Spodoptera frugiperda</name>
    <name type="common">Fall armyworm</name>
    <dbReference type="NCBI Taxonomy" id="7108"/>
    <lineage>
        <taxon>Eukaryota</taxon>
        <taxon>Metazoa</taxon>
        <taxon>Ecdysozoa</taxon>
        <taxon>Arthropoda</taxon>
        <taxon>Hexapoda</taxon>
        <taxon>Insecta</taxon>
        <taxon>Pterygota</taxon>
        <taxon>Neoptera</taxon>
        <taxon>Endopterygota</taxon>
        <taxon>Lepidoptera</taxon>
        <taxon>Glossata</taxon>
        <taxon>Ditrysia</taxon>
        <taxon>Noctuoidea</taxon>
        <taxon>Noctuidae</taxon>
        <taxon>Amphipyrinae</taxon>
        <taxon>Spodoptera</taxon>
    </lineage>
</organism>
<sequence>MTSPALGVAGGSIKLLLTKNHPVPIPVLRAGALVYPLGVGRGAPHLTAHNAAIQCTPTFHHLCFSPLFTIYKSYVIGGERIAIYWTQFQTPCYEREFLKNPKKPSNTLPDPCRGCVYKLTNTHTYDTQTRNNNFWVTQRATPHGVTRYTLHGSRLPRRNLFNDFLGEARESVRLSLTKNQTVVISAFRAGAPVNPLDSLAISSSEPHLWCYGSSKTRAENATLRTQGSVGKRADGSPDGKQSPPPVDNTLSHPTHVSLCFFLSRENHSITSPAFGEAKGSDRPLLTKNHPVPTSAIRAGATVNTLGSPQLQIRYRVPHVVDYSLRRLCATTKKLKKTEKGPVTLYSTWESNLRPFVLCLVALATTRSTKQSMPK</sequence>
<accession>A0A2H1V993</accession>
<dbReference type="AlphaFoldDB" id="A0A2H1V993"/>
<evidence type="ECO:0000256" key="1">
    <source>
        <dbReference type="SAM" id="MobiDB-lite"/>
    </source>
</evidence>
<evidence type="ECO:0000313" key="2">
    <source>
        <dbReference type="EMBL" id="SOQ37423.1"/>
    </source>
</evidence>
<proteinExistence type="predicted"/>
<feature type="region of interest" description="Disordered" evidence="1">
    <location>
        <begin position="221"/>
        <end position="251"/>
    </location>
</feature>
<reference evidence="2" key="1">
    <citation type="submission" date="2016-07" db="EMBL/GenBank/DDBJ databases">
        <authorList>
            <person name="Bretaudeau A."/>
        </authorList>
    </citation>
    <scope>NUCLEOTIDE SEQUENCE</scope>
    <source>
        <strain evidence="2">Rice</strain>
        <tissue evidence="2">Whole body</tissue>
    </source>
</reference>
<name>A0A2H1V993_SPOFR</name>
<dbReference type="EMBL" id="ODYU01001358">
    <property type="protein sequence ID" value="SOQ37423.1"/>
    <property type="molecule type" value="Genomic_DNA"/>
</dbReference>